<evidence type="ECO:0000259" key="1">
    <source>
        <dbReference type="PROSITE" id="PS51186"/>
    </source>
</evidence>
<protein>
    <submittedName>
        <fullName evidence="2">Ribosomal protein S18 acetylase RimI-like enzyme</fullName>
    </submittedName>
</protein>
<dbReference type="GO" id="GO:0016747">
    <property type="term" value="F:acyltransferase activity, transferring groups other than amino-acyl groups"/>
    <property type="evidence" value="ECO:0007669"/>
    <property type="project" value="InterPro"/>
</dbReference>
<name>A0A543I4H1_9MICO</name>
<organism evidence="2 3">
    <name type="scientific">Klugiella xanthotipulae</name>
    <dbReference type="NCBI Taxonomy" id="244735"/>
    <lineage>
        <taxon>Bacteria</taxon>
        <taxon>Bacillati</taxon>
        <taxon>Actinomycetota</taxon>
        <taxon>Actinomycetes</taxon>
        <taxon>Micrococcales</taxon>
        <taxon>Microbacteriaceae</taxon>
        <taxon>Klugiella</taxon>
    </lineage>
</organism>
<sequence length="170" mass="19040">MVSDVMIVPITPDDWDEYRTLRLEMLGDTPIAYLETREHALGLNDEAWKFRAWRANGPTTLGLAGVDASGNTPVWVGTMSAYLSSPGVAHLVSVYLNAGYRGSDVADRMLDRVVEWAQDRPDVAVLKLLVHEDNARAIAFYERQGFTRTGHSEPYPLNLERSEIEMSMNV</sequence>
<comment type="caution">
    <text evidence="2">The sequence shown here is derived from an EMBL/GenBank/DDBJ whole genome shotgun (WGS) entry which is preliminary data.</text>
</comment>
<keyword evidence="2" id="KW-0687">Ribonucleoprotein</keyword>
<keyword evidence="2" id="KW-0689">Ribosomal protein</keyword>
<dbReference type="OrthoDB" id="9799092at2"/>
<dbReference type="Proteomes" id="UP000318331">
    <property type="component" value="Unassembled WGS sequence"/>
</dbReference>
<dbReference type="GO" id="GO:0005840">
    <property type="term" value="C:ribosome"/>
    <property type="evidence" value="ECO:0007669"/>
    <property type="project" value="UniProtKB-KW"/>
</dbReference>
<evidence type="ECO:0000313" key="3">
    <source>
        <dbReference type="Proteomes" id="UP000318331"/>
    </source>
</evidence>
<dbReference type="Gene3D" id="3.40.630.30">
    <property type="match status" value="1"/>
</dbReference>
<dbReference type="AlphaFoldDB" id="A0A543I4H1"/>
<dbReference type="RefSeq" id="WP_141915233.1">
    <property type="nucleotide sequence ID" value="NZ_BAAAYS010000013.1"/>
</dbReference>
<dbReference type="CDD" id="cd04301">
    <property type="entry name" value="NAT_SF"/>
    <property type="match status" value="1"/>
</dbReference>
<accession>A0A543I4H1</accession>
<feature type="domain" description="N-acetyltransferase" evidence="1">
    <location>
        <begin position="5"/>
        <end position="170"/>
    </location>
</feature>
<dbReference type="InterPro" id="IPR016181">
    <property type="entry name" value="Acyl_CoA_acyltransferase"/>
</dbReference>
<evidence type="ECO:0000313" key="2">
    <source>
        <dbReference type="EMBL" id="TQM65467.1"/>
    </source>
</evidence>
<dbReference type="EMBL" id="VFPN01000001">
    <property type="protein sequence ID" value="TQM65467.1"/>
    <property type="molecule type" value="Genomic_DNA"/>
</dbReference>
<proteinExistence type="predicted"/>
<dbReference type="SUPFAM" id="SSF55729">
    <property type="entry name" value="Acyl-CoA N-acyltransferases (Nat)"/>
    <property type="match status" value="1"/>
</dbReference>
<dbReference type="Pfam" id="PF00583">
    <property type="entry name" value="Acetyltransf_1"/>
    <property type="match status" value="1"/>
</dbReference>
<dbReference type="PROSITE" id="PS51186">
    <property type="entry name" value="GNAT"/>
    <property type="match status" value="1"/>
</dbReference>
<dbReference type="InterPro" id="IPR000182">
    <property type="entry name" value="GNAT_dom"/>
</dbReference>
<gene>
    <name evidence="2" type="ORF">FB466_0269</name>
</gene>
<keyword evidence="3" id="KW-1185">Reference proteome</keyword>
<reference evidence="2 3" key="1">
    <citation type="submission" date="2019-06" db="EMBL/GenBank/DDBJ databases">
        <title>Sequencing the genomes of 1000 actinobacteria strains.</title>
        <authorList>
            <person name="Klenk H.-P."/>
        </authorList>
    </citation>
    <scope>NUCLEOTIDE SEQUENCE [LARGE SCALE GENOMIC DNA]</scope>
    <source>
        <strain evidence="2 3">DSM 18031</strain>
    </source>
</reference>